<dbReference type="EMBL" id="AY845193">
    <property type="protein sequence ID" value="AAX56357.1"/>
    <property type="molecule type" value="mRNA"/>
</dbReference>
<comment type="catalytic activity">
    <reaction evidence="16">
        <text>a ribonucleoside 5'-triphosphate + 2 H2O = a ribonucleoside 5'-phosphate + 2 phosphate + 2 H(+)</text>
        <dbReference type="Rhea" id="RHEA:36795"/>
        <dbReference type="ChEBI" id="CHEBI:15377"/>
        <dbReference type="ChEBI" id="CHEBI:15378"/>
        <dbReference type="ChEBI" id="CHEBI:43474"/>
        <dbReference type="ChEBI" id="CHEBI:58043"/>
        <dbReference type="ChEBI" id="CHEBI:61557"/>
        <dbReference type="EC" id="3.6.1.5"/>
    </reaction>
    <physiologicalReaction direction="left-to-right" evidence="16">
        <dbReference type="Rhea" id="RHEA:36796"/>
    </physiologicalReaction>
</comment>
<comment type="cofactor">
    <cofactor evidence="1 18">
        <name>Ca(2+)</name>
        <dbReference type="ChEBI" id="CHEBI:29108"/>
    </cofactor>
</comment>
<evidence type="ECO:0000256" key="15">
    <source>
        <dbReference type="ARBA" id="ARBA00025738"/>
    </source>
</evidence>
<keyword evidence="5" id="KW-0964">Secreted</keyword>
<keyword evidence="9" id="KW-0547">Nucleotide-binding</keyword>
<keyword evidence="14" id="KW-1199">Hemostasis impairing toxin</keyword>
<evidence type="ECO:0000256" key="5">
    <source>
        <dbReference type="ARBA" id="ARBA00022525"/>
    </source>
</evidence>
<evidence type="ECO:0000256" key="19">
    <source>
        <dbReference type="SAM" id="SignalP"/>
    </source>
</evidence>
<gene>
    <name evidence="20" type="primary">SP01</name>
</gene>
<dbReference type="PANTHER" id="PTHR13023:SF3">
    <property type="entry name" value="SOLUBLE CALCIUM-ACTIVATED NUCLEOTIDASE 1"/>
    <property type="match status" value="1"/>
</dbReference>
<dbReference type="GO" id="GO:0030166">
    <property type="term" value="P:proteoglycan biosynthetic process"/>
    <property type="evidence" value="ECO:0007669"/>
    <property type="project" value="TreeGrafter"/>
</dbReference>
<evidence type="ECO:0000256" key="14">
    <source>
        <dbReference type="ARBA" id="ARBA00023240"/>
    </source>
</evidence>
<dbReference type="GO" id="GO:0030899">
    <property type="term" value="F:calcium-dependent ATPase activity"/>
    <property type="evidence" value="ECO:0000250"/>
    <property type="project" value="UniProtKB"/>
</dbReference>
<name>Q2TLW8_9DIPT</name>
<dbReference type="GO" id="GO:0005524">
    <property type="term" value="F:ATP binding"/>
    <property type="evidence" value="ECO:0007669"/>
    <property type="project" value="UniProtKB-KW"/>
</dbReference>
<keyword evidence="6" id="KW-0800">Toxin</keyword>
<dbReference type="EC" id="3.6.1.5" evidence="3"/>
<feature type="binding site" evidence="18">
    <location>
        <position position="90"/>
    </location>
    <ligand>
        <name>Ca(2+)</name>
        <dbReference type="ChEBI" id="CHEBI:29108"/>
    </ligand>
</feature>
<evidence type="ECO:0000256" key="17">
    <source>
        <dbReference type="ARBA" id="ARBA00074431"/>
    </source>
</evidence>
<feature type="binding site" evidence="18">
    <location>
        <position position="321"/>
    </location>
    <ligand>
        <name>Ca(2+)</name>
        <dbReference type="ChEBI" id="CHEBI:29108"/>
    </ligand>
</feature>
<feature type="signal peptide" evidence="19">
    <location>
        <begin position="1"/>
        <end position="20"/>
    </location>
</feature>
<dbReference type="GO" id="GO:0090729">
    <property type="term" value="F:toxin activity"/>
    <property type="evidence" value="ECO:0007669"/>
    <property type="project" value="UniProtKB-KW"/>
</dbReference>
<proteinExistence type="evidence at transcript level"/>
<dbReference type="GO" id="GO:0017110">
    <property type="term" value="F:nucleoside diphosphate phosphatase activity"/>
    <property type="evidence" value="ECO:0000250"/>
    <property type="project" value="UniProtKB"/>
</dbReference>
<dbReference type="GO" id="GO:0005509">
    <property type="term" value="F:calcium ion binding"/>
    <property type="evidence" value="ECO:0007669"/>
    <property type="project" value="InterPro"/>
</dbReference>
<feature type="chain" id="PRO_5004216439" description="Apyrase" evidence="19">
    <location>
        <begin position="21"/>
        <end position="333"/>
    </location>
</feature>
<accession>Q2TLW8</accession>
<dbReference type="GO" id="GO:0004050">
    <property type="term" value="F:apyrase activity"/>
    <property type="evidence" value="ECO:0007669"/>
    <property type="project" value="UniProtKB-EC"/>
</dbReference>
<evidence type="ECO:0000256" key="3">
    <source>
        <dbReference type="ARBA" id="ARBA00012148"/>
    </source>
</evidence>
<evidence type="ECO:0000256" key="13">
    <source>
        <dbReference type="ARBA" id="ARBA00023180"/>
    </source>
</evidence>
<evidence type="ECO:0000256" key="1">
    <source>
        <dbReference type="ARBA" id="ARBA00001913"/>
    </source>
</evidence>
<feature type="binding site" evidence="18">
    <location>
        <position position="270"/>
    </location>
    <ligand>
        <name>Ca(2+)</name>
        <dbReference type="ChEBI" id="CHEBI:29108"/>
    </ligand>
</feature>
<keyword evidence="11 18" id="KW-0106">Calcium</keyword>
<evidence type="ECO:0000256" key="6">
    <source>
        <dbReference type="ARBA" id="ARBA00022656"/>
    </source>
</evidence>
<evidence type="ECO:0000256" key="9">
    <source>
        <dbReference type="ARBA" id="ARBA00022741"/>
    </source>
</evidence>
<evidence type="ECO:0000256" key="18">
    <source>
        <dbReference type="PIRSR" id="PIRSR609283-1"/>
    </source>
</evidence>
<keyword evidence="13" id="KW-0325">Glycoprotein</keyword>
<feature type="binding site" evidence="18">
    <location>
        <position position="207"/>
    </location>
    <ligand>
        <name>Ca(2+)</name>
        <dbReference type="ChEBI" id="CHEBI:29108"/>
    </ligand>
</feature>
<evidence type="ECO:0000256" key="10">
    <source>
        <dbReference type="ARBA" id="ARBA00022801"/>
    </source>
</evidence>
<organism evidence="20">
    <name type="scientific">Phlebotomus ariasi</name>
    <dbReference type="NCBI Taxonomy" id="59272"/>
    <lineage>
        <taxon>Eukaryota</taxon>
        <taxon>Metazoa</taxon>
        <taxon>Ecdysozoa</taxon>
        <taxon>Arthropoda</taxon>
        <taxon>Hexapoda</taxon>
        <taxon>Insecta</taxon>
        <taxon>Pterygota</taxon>
        <taxon>Neoptera</taxon>
        <taxon>Endopterygota</taxon>
        <taxon>Diptera</taxon>
        <taxon>Nematocera</taxon>
        <taxon>Psychodoidea</taxon>
        <taxon>Psychodidae</taxon>
        <taxon>Phlebotomus</taxon>
        <taxon>Larroussius</taxon>
    </lineage>
</organism>
<dbReference type="InterPro" id="IPR009283">
    <property type="entry name" value="Apyrase"/>
</dbReference>
<reference evidence="20" key="1">
    <citation type="journal article" date="2006" name="Vaccine">
        <title>From transcriptome to immunome: identification of DTH inducing proteins from a Phlebotomus ariasi salivary gland cDNA library.</title>
        <authorList>
            <person name="Oliveira F."/>
            <person name="Kamhawi S."/>
            <person name="Seitz A.E."/>
            <person name="Pham V.M."/>
            <person name="Guigal P.M."/>
            <person name="Fischer L."/>
            <person name="Ward J."/>
            <person name="Valenzuela J.G."/>
        </authorList>
    </citation>
    <scope>NUCLEOTIDE SEQUENCE</scope>
</reference>
<dbReference type="PANTHER" id="PTHR13023">
    <property type="entry name" value="APYRASE"/>
    <property type="match status" value="1"/>
</dbReference>
<keyword evidence="12" id="KW-0067">ATP-binding</keyword>
<keyword evidence="10" id="KW-0378">Hydrolase</keyword>
<dbReference type="GO" id="GO:0045134">
    <property type="term" value="F:UDP phosphatase activity"/>
    <property type="evidence" value="ECO:0007669"/>
    <property type="project" value="TreeGrafter"/>
</dbReference>
<dbReference type="GO" id="GO:0004382">
    <property type="term" value="F:GDP phosphatase activity"/>
    <property type="evidence" value="ECO:0007669"/>
    <property type="project" value="TreeGrafter"/>
</dbReference>
<evidence type="ECO:0000313" key="20">
    <source>
        <dbReference type="EMBL" id="AAX56357.1"/>
    </source>
</evidence>
<evidence type="ECO:0000256" key="11">
    <source>
        <dbReference type="ARBA" id="ARBA00022837"/>
    </source>
</evidence>
<dbReference type="Pfam" id="PF06079">
    <property type="entry name" value="Apyrase"/>
    <property type="match status" value="1"/>
</dbReference>
<dbReference type="FunFam" id="2.120.10.100:FF:000001">
    <property type="entry name" value="Soluble calcium-activated nucleotidase 1"/>
    <property type="match status" value="1"/>
</dbReference>
<dbReference type="AlphaFoldDB" id="Q2TLW8"/>
<sequence length="333" mass="37470">MIIKLCAIAVACLLTGDGEAAPRATRFIPFAVISDLDKKSIKSDQKSFTSIVRYGELKDNGERYTLSIKSENLHYFTRYAYNGRGAELSELLYFNNKLYTIDDKTGIIFEVKHGGDLIPWVILSNGDGNQKNGFKAEWATVKGDKLIVGSTGIPWFEEKTQSLNTYSLWVKEISKEGEVTNINWKSQYSKVKNAMGIPSSVGFVWHEAVNWSPRKNLWVFMPRKCTTEYFTSQVEEKTGCNQIITANEDFTQVKAIRIDGPVQDQAAGFSSFKFIPGTQNNDIFALKTIERNGQTATYGTVINIEGKTLLNEKRILDDKYEGVAFFKNPEGII</sequence>
<evidence type="ECO:0000256" key="4">
    <source>
        <dbReference type="ARBA" id="ARBA00022442"/>
    </source>
</evidence>
<evidence type="ECO:0000256" key="8">
    <source>
        <dbReference type="ARBA" id="ARBA00022729"/>
    </source>
</evidence>
<evidence type="ECO:0000256" key="12">
    <source>
        <dbReference type="ARBA" id="ARBA00022840"/>
    </source>
</evidence>
<evidence type="ECO:0000256" key="2">
    <source>
        <dbReference type="ARBA" id="ARBA00004613"/>
    </source>
</evidence>
<keyword evidence="4" id="KW-1201">Platelet aggregation inhibiting toxin</keyword>
<comment type="similarity">
    <text evidence="15">Belongs to the apyrase family.</text>
</comment>
<evidence type="ECO:0000256" key="16">
    <source>
        <dbReference type="ARBA" id="ARBA00047297"/>
    </source>
</evidence>
<evidence type="ECO:0000256" key="7">
    <source>
        <dbReference type="ARBA" id="ARBA00022723"/>
    </source>
</evidence>
<dbReference type="Gene3D" id="2.120.10.100">
    <property type="entry name" value="Apyrase"/>
    <property type="match status" value="1"/>
</dbReference>
<dbReference type="SUPFAM" id="SSF101887">
    <property type="entry name" value="Apyrase"/>
    <property type="match status" value="1"/>
</dbReference>
<comment type="subcellular location">
    <subcellularLocation>
        <location evidence="2">Secreted</location>
    </subcellularLocation>
</comment>
<feature type="binding site" evidence="18">
    <location>
        <position position="137"/>
    </location>
    <ligand>
        <name>Ca(2+)</name>
        <dbReference type="ChEBI" id="CHEBI:29108"/>
    </ligand>
</feature>
<keyword evidence="8 19" id="KW-0732">Signal</keyword>
<feature type="binding site" evidence="18">
    <location>
        <position position="89"/>
    </location>
    <ligand>
        <name>Ca(2+)</name>
        <dbReference type="ChEBI" id="CHEBI:29108"/>
    </ligand>
</feature>
<keyword evidence="7 18" id="KW-0479">Metal-binding</keyword>
<protein>
    <recommendedName>
        <fullName evidence="17">Apyrase</fullName>
        <ecNumber evidence="3">3.6.1.5</ecNumber>
    </recommendedName>
</protein>
<dbReference type="InterPro" id="IPR036258">
    <property type="entry name" value="Apyrase_sf"/>
</dbReference>
<dbReference type="GO" id="GO:0005576">
    <property type="term" value="C:extracellular region"/>
    <property type="evidence" value="ECO:0007669"/>
    <property type="project" value="UniProtKB-SubCell"/>
</dbReference>